<dbReference type="SUPFAM" id="SSF54637">
    <property type="entry name" value="Thioesterase/thiol ester dehydrase-isomerase"/>
    <property type="match status" value="1"/>
</dbReference>
<comment type="caution">
    <text evidence="2">The sequence shown here is derived from an EMBL/GenBank/DDBJ whole genome shotgun (WGS) entry which is preliminary data.</text>
</comment>
<dbReference type="Gene3D" id="3.10.129.10">
    <property type="entry name" value="Hotdog Thioesterase"/>
    <property type="match status" value="1"/>
</dbReference>
<organism evidence="2 3">
    <name type="scientific">Yinghuangia soli</name>
    <dbReference type="NCBI Taxonomy" id="2908204"/>
    <lineage>
        <taxon>Bacteria</taxon>
        <taxon>Bacillati</taxon>
        <taxon>Actinomycetota</taxon>
        <taxon>Actinomycetes</taxon>
        <taxon>Kitasatosporales</taxon>
        <taxon>Streptomycetaceae</taxon>
        <taxon>Yinghuangia</taxon>
    </lineage>
</organism>
<dbReference type="CDD" id="cd03441">
    <property type="entry name" value="R_hydratase_like"/>
    <property type="match status" value="1"/>
</dbReference>
<reference evidence="2" key="1">
    <citation type="submission" date="2022-01" db="EMBL/GenBank/DDBJ databases">
        <title>Genome-Based Taxonomic Classification of the Phylum Actinobacteria.</title>
        <authorList>
            <person name="Gao Y."/>
        </authorList>
    </citation>
    <scope>NUCLEOTIDE SEQUENCE</scope>
    <source>
        <strain evidence="2">KLBMP 8922</strain>
    </source>
</reference>
<evidence type="ECO:0000259" key="1">
    <source>
        <dbReference type="Pfam" id="PF13452"/>
    </source>
</evidence>
<dbReference type="InterPro" id="IPR016709">
    <property type="entry name" value="HadA-like"/>
</dbReference>
<dbReference type="AlphaFoldDB" id="A0AA41Q8M4"/>
<dbReference type="InterPro" id="IPR029069">
    <property type="entry name" value="HotDog_dom_sf"/>
</dbReference>
<evidence type="ECO:0000313" key="3">
    <source>
        <dbReference type="Proteomes" id="UP001165378"/>
    </source>
</evidence>
<proteinExistence type="predicted"/>
<dbReference type="Proteomes" id="UP001165378">
    <property type="component" value="Unassembled WGS sequence"/>
</dbReference>
<name>A0AA41Q8M4_9ACTN</name>
<dbReference type="RefSeq" id="WP_235058396.1">
    <property type="nucleotide sequence ID" value="NZ_JAKFHA010000054.1"/>
</dbReference>
<accession>A0AA41Q8M4</accession>
<dbReference type="PIRSF" id="PIRSF018072">
    <property type="entry name" value="UCP018072"/>
    <property type="match status" value="1"/>
</dbReference>
<feature type="domain" description="FAS1-like dehydratase" evidence="1">
    <location>
        <begin position="6"/>
        <end position="137"/>
    </location>
</feature>
<sequence>MAIDPAIIGSRTAEHTVVVERGRLRFFAHATGQADPVYCDPDAAKQAGHRDLPVPPTFLFCLDMERPNPGAFYRDLGIDIRTILHGGQAFTYHAMAYAGDRLDFATRVTDVYAKKGGALEFIVRTTDVTRDGEPIAELVTTTVVRQIAADPTTKEASS</sequence>
<evidence type="ECO:0000313" key="2">
    <source>
        <dbReference type="EMBL" id="MCF2533629.1"/>
    </source>
</evidence>
<keyword evidence="3" id="KW-1185">Reference proteome</keyword>
<dbReference type="InterPro" id="IPR039569">
    <property type="entry name" value="FAS1-like_DH_region"/>
</dbReference>
<dbReference type="Pfam" id="PF13452">
    <property type="entry name" value="FAS1_DH_region"/>
    <property type="match status" value="1"/>
</dbReference>
<dbReference type="EMBL" id="JAKFHA010000054">
    <property type="protein sequence ID" value="MCF2533629.1"/>
    <property type="molecule type" value="Genomic_DNA"/>
</dbReference>
<gene>
    <name evidence="2" type="ORF">LZ495_41315</name>
</gene>
<protein>
    <submittedName>
        <fullName evidence="2">MaoC family dehydratase N-terminal domain-containing protein</fullName>
    </submittedName>
</protein>